<keyword evidence="8" id="KW-1185">Reference proteome</keyword>
<dbReference type="InterPro" id="IPR002938">
    <property type="entry name" value="FAD-bd"/>
</dbReference>
<evidence type="ECO:0000256" key="3">
    <source>
        <dbReference type="ARBA" id="ARBA00022827"/>
    </source>
</evidence>
<evidence type="ECO:0000259" key="6">
    <source>
        <dbReference type="Pfam" id="PF01494"/>
    </source>
</evidence>
<keyword evidence="5" id="KW-0503">Monooxygenase</keyword>
<dbReference type="PANTHER" id="PTHR13789:SF306">
    <property type="entry name" value="HYDROXYLASE, PUTATIVE-RELATED"/>
    <property type="match status" value="1"/>
</dbReference>
<evidence type="ECO:0000256" key="4">
    <source>
        <dbReference type="ARBA" id="ARBA00023002"/>
    </source>
</evidence>
<evidence type="ECO:0000313" key="7">
    <source>
        <dbReference type="EMBL" id="CAH0051626.1"/>
    </source>
</evidence>
<dbReference type="InterPro" id="IPR036188">
    <property type="entry name" value="FAD/NAD-bd_sf"/>
</dbReference>
<dbReference type="AlphaFoldDB" id="A0A9N9Z9U6"/>
<evidence type="ECO:0000313" key="8">
    <source>
        <dbReference type="Proteomes" id="UP000775872"/>
    </source>
</evidence>
<gene>
    <name evidence="7" type="ORF">CSOL1703_00014275</name>
</gene>
<reference evidence="7" key="1">
    <citation type="submission" date="2021-10" db="EMBL/GenBank/DDBJ databases">
        <authorList>
            <person name="Piombo E."/>
        </authorList>
    </citation>
    <scope>NUCLEOTIDE SEQUENCE</scope>
</reference>
<name>A0A9N9Z9U6_9HYPO</name>
<dbReference type="EMBL" id="CABFOC020000042">
    <property type="protein sequence ID" value="CAH0051626.1"/>
    <property type="molecule type" value="Genomic_DNA"/>
</dbReference>
<dbReference type="GO" id="GO:0004497">
    <property type="term" value="F:monooxygenase activity"/>
    <property type="evidence" value="ECO:0007669"/>
    <property type="project" value="UniProtKB-KW"/>
</dbReference>
<keyword evidence="2" id="KW-0285">Flavoprotein</keyword>
<comment type="caution">
    <text evidence="7">The sequence shown here is derived from an EMBL/GenBank/DDBJ whole genome shotgun (WGS) entry which is preliminary data.</text>
</comment>
<proteinExistence type="inferred from homology"/>
<feature type="domain" description="FAD-binding" evidence="6">
    <location>
        <begin position="68"/>
        <end position="428"/>
    </location>
</feature>
<organism evidence="7 8">
    <name type="scientific">Clonostachys solani</name>
    <dbReference type="NCBI Taxonomy" id="160281"/>
    <lineage>
        <taxon>Eukaryota</taxon>
        <taxon>Fungi</taxon>
        <taxon>Dikarya</taxon>
        <taxon>Ascomycota</taxon>
        <taxon>Pezizomycotina</taxon>
        <taxon>Sordariomycetes</taxon>
        <taxon>Hypocreomycetidae</taxon>
        <taxon>Hypocreales</taxon>
        <taxon>Bionectriaceae</taxon>
        <taxon>Clonostachys</taxon>
    </lineage>
</organism>
<comment type="similarity">
    <text evidence="1">Belongs to the paxM FAD-dependent monooxygenase family.</text>
</comment>
<evidence type="ECO:0000256" key="5">
    <source>
        <dbReference type="ARBA" id="ARBA00023033"/>
    </source>
</evidence>
<dbReference type="PANTHER" id="PTHR13789">
    <property type="entry name" value="MONOOXYGENASE"/>
    <property type="match status" value="1"/>
</dbReference>
<evidence type="ECO:0000256" key="2">
    <source>
        <dbReference type="ARBA" id="ARBA00022630"/>
    </source>
</evidence>
<dbReference type="SUPFAM" id="SSF51905">
    <property type="entry name" value="FAD/NAD(P)-binding domain"/>
    <property type="match status" value="1"/>
</dbReference>
<dbReference type="PRINTS" id="PR00420">
    <property type="entry name" value="RNGMNOXGNASE"/>
</dbReference>
<dbReference type="OrthoDB" id="5428495at2759"/>
<accession>A0A9N9Z9U6</accession>
<dbReference type="GO" id="GO:0071949">
    <property type="term" value="F:FAD binding"/>
    <property type="evidence" value="ECO:0007669"/>
    <property type="project" value="InterPro"/>
</dbReference>
<dbReference type="Gene3D" id="3.50.50.60">
    <property type="entry name" value="FAD/NAD(P)-binding domain"/>
    <property type="match status" value="1"/>
</dbReference>
<dbReference type="FunFam" id="3.50.50.60:FF:000115">
    <property type="entry name" value="Salicylate hydroxylase, putative"/>
    <property type="match status" value="1"/>
</dbReference>
<dbReference type="Pfam" id="PF01494">
    <property type="entry name" value="FAD_binding_3"/>
    <property type="match status" value="1"/>
</dbReference>
<dbReference type="InterPro" id="IPR050493">
    <property type="entry name" value="FAD-dep_Monooxygenase_BioMet"/>
</dbReference>
<keyword evidence="4" id="KW-0560">Oxidoreductase</keyword>
<evidence type="ECO:0000256" key="1">
    <source>
        <dbReference type="ARBA" id="ARBA00007992"/>
    </source>
</evidence>
<protein>
    <recommendedName>
        <fullName evidence="6">FAD-binding domain-containing protein</fullName>
    </recommendedName>
</protein>
<dbReference type="SUPFAM" id="SSF54373">
    <property type="entry name" value="FAD-linked reductases, C-terminal domain"/>
    <property type="match status" value="1"/>
</dbReference>
<dbReference type="Proteomes" id="UP000775872">
    <property type="component" value="Unassembled WGS sequence"/>
</dbReference>
<keyword evidence="3" id="KW-0274">FAD</keyword>
<sequence length="498" mass="54624">MTVNALPAITSSRIELEPRKGATPAIVTSIKRASYPTRSLQFLRNLEGKSPGAYSNVESICKDRKLQLQVTVVGAGIGGLATSIALAREGHAVTVLEQASALAEVSKACSQVGAGIQIPPNSSRLLLKWGLGPLFEGKAVEPRGITFRRWETGNAIGYTKLIPDFRRSFEAPYYVIHRAHLHEALHETAVKLGVTVKLNSRVTEYDQMAPSVKMQDGTILNSDLIVAADGVKSAARKLILGRDNKDPIRTGFAVYRSTIDVQKMRDDPQTATLLHEPALNVWIGPQRHVMSYTIAAGKSFNLVLSHVDDTDPATWRPEEALDNMRAQFEGWDPVLTKIIAMIDKTIKWPLLSGDPSIPSWISQSSKVIMLGDAAHAMVPYMSQGAAMAVEDGAALAAALSHVYTISDLPKALSVFDIVRRRRAGQMQEASLVNGKIWHFDDGPEQAARDEAMEPEIKGLPISESPNQWTDPVTQAWAYGYNAEDDIHLSWNQFKSRLF</sequence>